<name>A0ACB9W1I1_CHAAC</name>
<proteinExistence type="predicted"/>
<dbReference type="Proteomes" id="UP001057452">
    <property type="component" value="Chromosome 21"/>
</dbReference>
<reference evidence="1" key="1">
    <citation type="submission" date="2022-05" db="EMBL/GenBank/DDBJ databases">
        <title>Chromosome-level genome of Chaenocephalus aceratus.</title>
        <authorList>
            <person name="Park H."/>
        </authorList>
    </citation>
    <scope>NUCLEOTIDE SEQUENCE</scope>
    <source>
        <strain evidence="1">KU_202001</strain>
    </source>
</reference>
<keyword evidence="2" id="KW-1185">Reference proteome</keyword>
<evidence type="ECO:0000313" key="2">
    <source>
        <dbReference type="Proteomes" id="UP001057452"/>
    </source>
</evidence>
<protein>
    <submittedName>
        <fullName evidence="1">Uncharacterized protein</fullName>
    </submittedName>
</protein>
<evidence type="ECO:0000313" key="1">
    <source>
        <dbReference type="EMBL" id="KAI4806019.1"/>
    </source>
</evidence>
<gene>
    <name evidence="1" type="ORF">KUCAC02_010611</name>
</gene>
<accession>A0ACB9W1I1</accession>
<dbReference type="EMBL" id="CM043805">
    <property type="protein sequence ID" value="KAI4806019.1"/>
    <property type="molecule type" value="Genomic_DNA"/>
</dbReference>
<sequence>MEKILCNVHGSICMLKTGVKDGPSKGKSFFVCVDKQGCDFCHVSSISPSHCLQHEDSMVELQALAYSQQQQSHRLFYRCIDGKKAGQKWCGNVPWTAPEKDKRNPLSYTQLQPSCLPPVLNPFKAGGKTDKDSEWRRMHRGGDEEKRREEKDGKPSHKAEGRAGYQKENVEVAGEKVNQEDSYRGKPLPPGMKVKKRVSDEERNSSEASGLENNTEKVQDKTKERHPKQGETEETVSASNVKGAHPQKATLSVVNLAALPDKGERLMTQVKDLEDALESMSLAAASQPEAEAGRKSAGACPISSQVNPFARQGGTILLPAPPAPPAAPWSSSWARVTPRCMEGCQRCSPFTSCPDPEAEVPDPKGIKVTLLAHQRSALAWLLWRETQNPCGGILADDMGLGKTLTIIALILAQKSKAKGEVAEKQADSWISKTDSSLVVSAGTLIICPASLLHHWKMEIDRRLKAGKLSVCLYHGPNRERSAKALAGYDVVVTTYSLVSKEAPVQKEDAEKASKDTDHVPSNSGPLLRVAWARVVLDEGHNIKNPKVQTSMAVCQLRARARWAVTGTPIQNNLLDMYSLLKFLRCSPFDEFKLWKAQVDNGSNRGRERLNILTRTLLLRRTKTQLDSSGKPLVSLPDRTCEVHQLKLSKDEQAVYDVVFAQSKSTLQNYLKRHEGTDATKGKASTSNPFDKGEISGSDPAASSSQQPQQASSTVHILSLLLRLRQCCCHLSLLKKTLDTSELQGDGIVLSLEEQLNALCLSSSPSSDPQHTDTLFEDTSESTKIAAIVSELHAIREKGDDQKSVIVSQWTSMLKIVAVHLSQMGLRYAVIDGTVNPKRRMDLVEEFNTNPDGPQVMLVSLCAGGVGLNLIGGNHLFLIDMPLVRRTQTQERTQPWRIRPVTGSTELDKFKDVTIHRFVCDGTVEDKISVLQGKKKELAQNVLSGKGSTATKLSLADIRIIFGV</sequence>
<comment type="caution">
    <text evidence="1">The sequence shown here is derived from an EMBL/GenBank/DDBJ whole genome shotgun (WGS) entry which is preliminary data.</text>
</comment>
<organism evidence="1 2">
    <name type="scientific">Chaenocephalus aceratus</name>
    <name type="common">Blackfin icefish</name>
    <name type="synonym">Chaenichthys aceratus</name>
    <dbReference type="NCBI Taxonomy" id="36190"/>
    <lineage>
        <taxon>Eukaryota</taxon>
        <taxon>Metazoa</taxon>
        <taxon>Chordata</taxon>
        <taxon>Craniata</taxon>
        <taxon>Vertebrata</taxon>
        <taxon>Euteleostomi</taxon>
        <taxon>Actinopterygii</taxon>
        <taxon>Neopterygii</taxon>
        <taxon>Teleostei</taxon>
        <taxon>Neoteleostei</taxon>
        <taxon>Acanthomorphata</taxon>
        <taxon>Eupercaria</taxon>
        <taxon>Perciformes</taxon>
        <taxon>Notothenioidei</taxon>
        <taxon>Channichthyidae</taxon>
        <taxon>Chaenocephalus</taxon>
    </lineage>
</organism>